<evidence type="ECO:0000256" key="2">
    <source>
        <dbReference type="ARBA" id="ARBA00022801"/>
    </source>
</evidence>
<name>A0A819PRP9_9BILA</name>
<dbReference type="Pfam" id="PF02383">
    <property type="entry name" value="Syja_N"/>
    <property type="match status" value="1"/>
</dbReference>
<gene>
    <name evidence="6" type="ORF">OTI717_LOCUS30019</name>
</gene>
<dbReference type="GO" id="GO:0043813">
    <property type="term" value="F:phosphatidylinositol-3,5-bisphosphate 5-phosphatase activity"/>
    <property type="evidence" value="ECO:0007669"/>
    <property type="project" value="InterPro"/>
</dbReference>
<keyword evidence="3" id="KW-0472">Membrane</keyword>
<feature type="domain" description="SAC" evidence="5">
    <location>
        <begin position="150"/>
        <end position="520"/>
    </location>
</feature>
<keyword evidence="2" id="KW-0378">Hydrolase</keyword>
<comment type="caution">
    <text evidence="6">The sequence shown here is derived from an EMBL/GenBank/DDBJ whole genome shotgun (WGS) entry which is preliminary data.</text>
</comment>
<reference evidence="6" key="1">
    <citation type="submission" date="2021-02" db="EMBL/GenBank/DDBJ databases">
        <authorList>
            <person name="Nowell W R."/>
        </authorList>
    </citation>
    <scope>NUCLEOTIDE SEQUENCE</scope>
</reference>
<evidence type="ECO:0000313" key="7">
    <source>
        <dbReference type="Proteomes" id="UP000663823"/>
    </source>
</evidence>
<evidence type="ECO:0000256" key="4">
    <source>
        <dbReference type="SAM" id="MobiDB-lite"/>
    </source>
</evidence>
<feature type="compositionally biased region" description="Low complexity" evidence="4">
    <location>
        <begin position="714"/>
        <end position="729"/>
    </location>
</feature>
<evidence type="ECO:0000259" key="5">
    <source>
        <dbReference type="PROSITE" id="PS50275"/>
    </source>
</evidence>
<dbReference type="GO" id="GO:0046856">
    <property type="term" value="P:phosphatidylinositol dephosphorylation"/>
    <property type="evidence" value="ECO:0007669"/>
    <property type="project" value="InterPro"/>
</dbReference>
<dbReference type="InterPro" id="IPR002013">
    <property type="entry name" value="SAC_dom"/>
</dbReference>
<dbReference type="AlphaFoldDB" id="A0A819PRP9"/>
<dbReference type="GO" id="GO:0012505">
    <property type="term" value="C:endomembrane system"/>
    <property type="evidence" value="ECO:0007669"/>
    <property type="project" value="UniProtKB-SubCell"/>
</dbReference>
<dbReference type="Proteomes" id="UP000663823">
    <property type="component" value="Unassembled WGS sequence"/>
</dbReference>
<dbReference type="InterPro" id="IPR043573">
    <property type="entry name" value="Fig4-like"/>
</dbReference>
<dbReference type="PANTHER" id="PTHR45738">
    <property type="entry name" value="POLYPHOSPHOINOSITIDE PHOSPHATASE"/>
    <property type="match status" value="1"/>
</dbReference>
<organism evidence="6 7">
    <name type="scientific">Rotaria sordida</name>
    <dbReference type="NCBI Taxonomy" id="392033"/>
    <lineage>
        <taxon>Eukaryota</taxon>
        <taxon>Metazoa</taxon>
        <taxon>Spiralia</taxon>
        <taxon>Gnathifera</taxon>
        <taxon>Rotifera</taxon>
        <taxon>Eurotatoria</taxon>
        <taxon>Bdelloidea</taxon>
        <taxon>Philodinida</taxon>
        <taxon>Philodinidae</taxon>
        <taxon>Rotaria</taxon>
    </lineage>
</organism>
<sequence length="851" mass="98816">MTSKIVEFPLLNPWQHFTIYGTHNRYIVVAMNKSRSKCRILKIDRMDQKELNITEDQHEYSNVELRQILGTIEVSNSRVGGFSKTIHCYGIIGFIKFLEGYYMIVITRRSQVARIGYHRIYKIDETAMLSITNDDIKKMHPDESKYLRALQNLDLTNGFYFSYTYDLTHTLQYNFIEQNREKTNLDNENLCWGTRYQPTWKYVWNEYLLESIRTQVHPRWLLFIINGVILQYNLNVFCRSIYLTLICRRSQRFSGTRFLKRGGNSKGYVANEVETEQILHDASLSSLGKSHFSSYVQLRGSVPAFWSQDPKQVPKPPIVIDLNDPTYVVASQHFRQLFYRYGSPILVLNLVKKREKKKQEYILSEEFCSALDYIKQFIPDDNGIQYLAFDMARVNRSKHRRVMPKLDEISRRYLQQTGFFQNFPLLVNDKQYFYDKENAIKLTPYQTFFVQTGVARVNCVDCLDRTNTAMYSIAKCALGYQLFAMGLTDSPHLQEDSAAELVIKQLFEHSGDILAQQYAGSQLVHRIDTYKKLTPAWSTQSRDIVQTLSRYYSNTFSDAEKQHSMNLFLGIFQPKIGRPHFWELASDYHLHDPRITPSYLAPHCTNILGDDIWFSLPLAAEQVLKSNKDCLEIVSVKHNDPLVDGFNEYYRPNELTVFEEKFEWNMDSTNKDLAYNYTNIREFTPFSVRDNKQRKSMVGLSLTADVQQRALLPSSASLSNQSQNLNQDQTSDEDILDDTDTDEETSKKQLPITNKKSFKLKSTNKSINDDSTNSAIQVKRLLNIIFPTTNDVYGFHLDEPSTESLHCYEQYAKIARDACSLSTTSTINNQYVHDSSLSSNRSMSSSSSFEM</sequence>
<accession>A0A819PRP9</accession>
<evidence type="ECO:0000256" key="1">
    <source>
        <dbReference type="ARBA" id="ARBA00004308"/>
    </source>
</evidence>
<dbReference type="EMBL" id="CAJOAX010007846">
    <property type="protein sequence ID" value="CAF4019598.1"/>
    <property type="molecule type" value="Genomic_DNA"/>
</dbReference>
<comment type="subcellular location">
    <subcellularLocation>
        <location evidence="1">Endomembrane system</location>
    </subcellularLocation>
</comment>
<feature type="compositionally biased region" description="Acidic residues" evidence="4">
    <location>
        <begin position="730"/>
        <end position="743"/>
    </location>
</feature>
<evidence type="ECO:0000313" key="6">
    <source>
        <dbReference type="EMBL" id="CAF4019598.1"/>
    </source>
</evidence>
<protein>
    <recommendedName>
        <fullName evidence="5">SAC domain-containing protein</fullName>
    </recommendedName>
</protein>
<feature type="region of interest" description="Disordered" evidence="4">
    <location>
        <begin position="714"/>
        <end position="750"/>
    </location>
</feature>
<dbReference type="PROSITE" id="PS50275">
    <property type="entry name" value="SAC"/>
    <property type="match status" value="1"/>
</dbReference>
<dbReference type="PANTHER" id="PTHR45738:SF5">
    <property type="entry name" value="POLYPHOSPHOINOSITIDE PHOSPHATASE"/>
    <property type="match status" value="1"/>
</dbReference>
<evidence type="ECO:0000256" key="3">
    <source>
        <dbReference type="ARBA" id="ARBA00023136"/>
    </source>
</evidence>
<proteinExistence type="predicted"/>